<name>A0AA39I339_9BILA</name>
<accession>A0AA39I339</accession>
<gene>
    <name evidence="1" type="ORF">QR680_012767</name>
</gene>
<dbReference type="AlphaFoldDB" id="A0AA39I339"/>
<evidence type="ECO:0000313" key="2">
    <source>
        <dbReference type="Proteomes" id="UP001175271"/>
    </source>
</evidence>
<dbReference type="EMBL" id="JAUCMV010000002">
    <property type="protein sequence ID" value="KAK0416950.1"/>
    <property type="molecule type" value="Genomic_DNA"/>
</dbReference>
<sequence length="184" mass="20903">MTSESVCKRPTCLQGERVESTLHVKVDQIEVSKINGFTTGDEERWYATGCTQRRASRASIIRAEMEEMIRFSSKDRPAHRFSSETTCAALSLFLTAICPSHFFTTNKSKKALNNDNTVSIKYYGHSSLSLTAFLPVPRYLLALRHPSTKVLTTSKHLLLLFCPLTTKFHHRHRSAAVVERTRTR</sequence>
<keyword evidence="2" id="KW-1185">Reference proteome</keyword>
<proteinExistence type="predicted"/>
<dbReference type="Proteomes" id="UP001175271">
    <property type="component" value="Unassembled WGS sequence"/>
</dbReference>
<evidence type="ECO:0000313" key="1">
    <source>
        <dbReference type="EMBL" id="KAK0416950.1"/>
    </source>
</evidence>
<reference evidence="1" key="1">
    <citation type="submission" date="2023-06" db="EMBL/GenBank/DDBJ databases">
        <title>Genomic analysis of the entomopathogenic nematode Steinernema hermaphroditum.</title>
        <authorList>
            <person name="Schwarz E.M."/>
            <person name="Heppert J.K."/>
            <person name="Baniya A."/>
            <person name="Schwartz H.T."/>
            <person name="Tan C.-H."/>
            <person name="Antoshechkin I."/>
            <person name="Sternberg P.W."/>
            <person name="Goodrich-Blair H."/>
            <person name="Dillman A.R."/>
        </authorList>
    </citation>
    <scope>NUCLEOTIDE SEQUENCE</scope>
    <source>
        <strain evidence="1">PS9179</strain>
        <tissue evidence="1">Whole animal</tissue>
    </source>
</reference>
<comment type="caution">
    <text evidence="1">The sequence shown here is derived from an EMBL/GenBank/DDBJ whole genome shotgun (WGS) entry which is preliminary data.</text>
</comment>
<protein>
    <submittedName>
        <fullName evidence="1">Uncharacterized protein</fullName>
    </submittedName>
</protein>
<organism evidence="1 2">
    <name type="scientific">Steinernema hermaphroditum</name>
    <dbReference type="NCBI Taxonomy" id="289476"/>
    <lineage>
        <taxon>Eukaryota</taxon>
        <taxon>Metazoa</taxon>
        <taxon>Ecdysozoa</taxon>
        <taxon>Nematoda</taxon>
        <taxon>Chromadorea</taxon>
        <taxon>Rhabditida</taxon>
        <taxon>Tylenchina</taxon>
        <taxon>Panagrolaimomorpha</taxon>
        <taxon>Strongyloidoidea</taxon>
        <taxon>Steinernematidae</taxon>
        <taxon>Steinernema</taxon>
    </lineage>
</organism>